<dbReference type="PROSITE" id="PS50977">
    <property type="entry name" value="HTH_TETR_2"/>
    <property type="match status" value="1"/>
</dbReference>
<dbReference type="InterPro" id="IPR036271">
    <property type="entry name" value="Tet_transcr_reg_TetR-rel_C_sf"/>
</dbReference>
<dbReference type="Pfam" id="PF00440">
    <property type="entry name" value="TetR_N"/>
    <property type="match status" value="1"/>
</dbReference>
<organism evidence="8 9">
    <name type="scientific">Streptomyces ramulosus</name>
    <dbReference type="NCBI Taxonomy" id="47762"/>
    <lineage>
        <taxon>Bacteria</taxon>
        <taxon>Bacillati</taxon>
        <taxon>Actinomycetota</taxon>
        <taxon>Actinomycetes</taxon>
        <taxon>Kitasatosporales</taxon>
        <taxon>Streptomycetaceae</taxon>
        <taxon>Streptomyces</taxon>
    </lineage>
</organism>
<evidence type="ECO:0000256" key="1">
    <source>
        <dbReference type="ARBA" id="ARBA00022491"/>
    </source>
</evidence>
<comment type="caution">
    <text evidence="8">The sequence shown here is derived from an EMBL/GenBank/DDBJ whole genome shotgun (WGS) entry which is preliminary data.</text>
</comment>
<evidence type="ECO:0000256" key="3">
    <source>
        <dbReference type="ARBA" id="ARBA00023125"/>
    </source>
</evidence>
<feature type="DNA-binding region" description="H-T-H motif" evidence="5">
    <location>
        <begin position="88"/>
        <end position="107"/>
    </location>
</feature>
<keyword evidence="1" id="KW-0678">Repressor</keyword>
<keyword evidence="3 5" id="KW-0238">DNA-binding</keyword>
<feature type="domain" description="HTH tetR-type" evidence="7">
    <location>
        <begin position="65"/>
        <end position="125"/>
    </location>
</feature>
<keyword evidence="9" id="KW-1185">Reference proteome</keyword>
<evidence type="ECO:0000256" key="2">
    <source>
        <dbReference type="ARBA" id="ARBA00023015"/>
    </source>
</evidence>
<dbReference type="PANTHER" id="PTHR30055:SF234">
    <property type="entry name" value="HTH-TYPE TRANSCRIPTIONAL REGULATOR BETI"/>
    <property type="match status" value="1"/>
</dbReference>
<reference evidence="9" key="1">
    <citation type="journal article" date="2019" name="Int. J. Syst. Evol. Microbiol.">
        <title>The Global Catalogue of Microorganisms (GCM) 10K type strain sequencing project: providing services to taxonomists for standard genome sequencing and annotation.</title>
        <authorList>
            <consortium name="The Broad Institute Genomics Platform"/>
            <consortium name="The Broad Institute Genome Sequencing Center for Infectious Disease"/>
            <person name="Wu L."/>
            <person name="Ma J."/>
        </authorList>
    </citation>
    <scope>NUCLEOTIDE SEQUENCE [LARGE SCALE GENOMIC DNA]</scope>
    <source>
        <strain evidence="9">CGMCC 1.15809</strain>
    </source>
</reference>
<evidence type="ECO:0000313" key="8">
    <source>
        <dbReference type="EMBL" id="MFC5892528.1"/>
    </source>
</evidence>
<dbReference type="SUPFAM" id="SSF46689">
    <property type="entry name" value="Homeodomain-like"/>
    <property type="match status" value="1"/>
</dbReference>
<dbReference type="SUPFAM" id="SSF48498">
    <property type="entry name" value="Tetracyclin repressor-like, C-terminal domain"/>
    <property type="match status" value="1"/>
</dbReference>
<proteinExistence type="predicted"/>
<name>A0ABW1FG98_9ACTN</name>
<evidence type="ECO:0000256" key="6">
    <source>
        <dbReference type="SAM" id="MobiDB-lite"/>
    </source>
</evidence>
<protein>
    <submittedName>
        <fullName evidence="8">TetR/AcrR family transcriptional regulator</fullName>
    </submittedName>
</protein>
<accession>A0ABW1FG98</accession>
<evidence type="ECO:0000259" key="7">
    <source>
        <dbReference type="PROSITE" id="PS50977"/>
    </source>
</evidence>
<evidence type="ECO:0000256" key="4">
    <source>
        <dbReference type="ARBA" id="ARBA00023163"/>
    </source>
</evidence>
<feature type="region of interest" description="Disordered" evidence="6">
    <location>
        <begin position="1"/>
        <end position="20"/>
    </location>
</feature>
<dbReference type="InterPro" id="IPR050109">
    <property type="entry name" value="HTH-type_TetR-like_transc_reg"/>
</dbReference>
<dbReference type="InterPro" id="IPR001647">
    <property type="entry name" value="HTH_TetR"/>
</dbReference>
<dbReference type="Gene3D" id="1.10.357.10">
    <property type="entry name" value="Tetracycline Repressor, domain 2"/>
    <property type="match status" value="1"/>
</dbReference>
<keyword evidence="2" id="KW-0805">Transcription regulation</keyword>
<evidence type="ECO:0000313" key="9">
    <source>
        <dbReference type="Proteomes" id="UP001596241"/>
    </source>
</evidence>
<dbReference type="InterPro" id="IPR009057">
    <property type="entry name" value="Homeodomain-like_sf"/>
</dbReference>
<sequence length="269" mass="29195">MRDENVESAPRRGAAGGCRECGGALPAGGRGRPAVYCSRSCQARAYRRRRQPPVPEPAPEPAAASPRRRQIAEAVWRIAAGRGLHAASMREVAAEAGVSLRTVQYHFTGKHQLLVDALRLLHDDNERRARARVRHDADDPRGLLRAVLEEFLPLDAERRTALRVLAAYYSRSLTDPALAAVFLAPEHPLEDLVAGLLEHARAQGRCAPGVDPRHEADLLVSGVTGLGGDLLHGRRPREDVLRVLGYHLDRILPPGGPAAPDPTGRTRAS</sequence>
<evidence type="ECO:0000256" key="5">
    <source>
        <dbReference type="PROSITE-ProRule" id="PRU00335"/>
    </source>
</evidence>
<gene>
    <name evidence="8" type="ORF">ACFP3M_06810</name>
</gene>
<keyword evidence="4" id="KW-0804">Transcription</keyword>
<dbReference type="EMBL" id="JBHSPW010000002">
    <property type="protein sequence ID" value="MFC5892528.1"/>
    <property type="molecule type" value="Genomic_DNA"/>
</dbReference>
<dbReference type="Proteomes" id="UP001596241">
    <property type="component" value="Unassembled WGS sequence"/>
</dbReference>
<feature type="region of interest" description="Disordered" evidence="6">
    <location>
        <begin position="45"/>
        <end position="68"/>
    </location>
</feature>
<dbReference type="InterPro" id="IPR039538">
    <property type="entry name" value="BetI_C"/>
</dbReference>
<dbReference type="PANTHER" id="PTHR30055">
    <property type="entry name" value="HTH-TYPE TRANSCRIPTIONAL REGULATOR RUTR"/>
    <property type="match status" value="1"/>
</dbReference>
<dbReference type="RefSeq" id="WP_345087956.1">
    <property type="nucleotide sequence ID" value="NZ_BAAAWG010000013.1"/>
</dbReference>
<dbReference type="Pfam" id="PF13977">
    <property type="entry name" value="TetR_C_6"/>
    <property type="match status" value="1"/>
</dbReference>